<dbReference type="RefSeq" id="WP_087698143.1">
    <property type="nucleotide sequence ID" value="NZ_JABXOB010000013.1"/>
</dbReference>
<protein>
    <submittedName>
        <fullName evidence="2">Competence/damage-inducible protein A</fullName>
    </submittedName>
</protein>
<proteinExistence type="predicted"/>
<gene>
    <name evidence="2" type="ORF">CBW21_13940</name>
</gene>
<accession>A0A202B7P0</accession>
<dbReference type="PANTHER" id="PTHR13939:SF0">
    <property type="entry name" value="NMN AMIDOHYDROLASE-LIKE PROTEIN YFAY"/>
    <property type="match status" value="1"/>
</dbReference>
<dbReference type="SMART" id="SM00852">
    <property type="entry name" value="MoCF_biosynth"/>
    <property type="match status" value="1"/>
</dbReference>
<feature type="domain" description="MoaB/Mog" evidence="1">
    <location>
        <begin position="4"/>
        <end position="164"/>
    </location>
</feature>
<dbReference type="InterPro" id="IPR001453">
    <property type="entry name" value="MoaB/Mog_dom"/>
</dbReference>
<name>A0A202B7P0_CHRVL</name>
<dbReference type="EMBL" id="NHOO01000011">
    <property type="protein sequence ID" value="OVE47385.1"/>
    <property type="molecule type" value="Genomic_DNA"/>
</dbReference>
<dbReference type="Gene3D" id="3.40.980.10">
    <property type="entry name" value="MoaB/Mog-like domain"/>
    <property type="match status" value="1"/>
</dbReference>
<dbReference type="Pfam" id="PF00994">
    <property type="entry name" value="MoCF_biosynth"/>
    <property type="match status" value="1"/>
</dbReference>
<dbReference type="AlphaFoldDB" id="A0A202B7P0"/>
<comment type="caution">
    <text evidence="2">The sequence shown here is derived from an EMBL/GenBank/DDBJ whole genome shotgun (WGS) entry which is preliminary data.</text>
</comment>
<keyword evidence="3" id="KW-1185">Reference proteome</keyword>
<dbReference type="CDD" id="cd00885">
    <property type="entry name" value="cinA"/>
    <property type="match status" value="1"/>
</dbReference>
<dbReference type="InterPro" id="IPR050101">
    <property type="entry name" value="CinA"/>
</dbReference>
<dbReference type="InterPro" id="IPR036425">
    <property type="entry name" value="MoaB/Mog-like_dom_sf"/>
</dbReference>
<dbReference type="Proteomes" id="UP000196342">
    <property type="component" value="Unassembled WGS sequence"/>
</dbReference>
<evidence type="ECO:0000313" key="3">
    <source>
        <dbReference type="Proteomes" id="UP000196342"/>
    </source>
</evidence>
<reference evidence="2 3" key="1">
    <citation type="submission" date="2017-05" db="EMBL/GenBank/DDBJ databases">
        <title>Chromobacterium violaceum GHPS1 isolated from Hydrocarbon polluted soil in French Guiana display an awesome secondary metabolite arsenal and a battery of drug and heavy-metal-resistance and detoxification of xenobiotics proteins.</title>
        <authorList>
            <person name="Belbahri L."/>
        </authorList>
    </citation>
    <scope>NUCLEOTIDE SEQUENCE [LARGE SCALE GENOMIC DNA]</scope>
    <source>
        <strain evidence="2 3">GHPS1</strain>
    </source>
</reference>
<dbReference type="PANTHER" id="PTHR13939">
    <property type="entry name" value="NICOTINAMIDE-NUCLEOTIDE AMIDOHYDROLASE PNCC"/>
    <property type="match status" value="1"/>
</dbReference>
<organism evidence="2 3">
    <name type="scientific">Chromobacterium violaceum</name>
    <dbReference type="NCBI Taxonomy" id="536"/>
    <lineage>
        <taxon>Bacteria</taxon>
        <taxon>Pseudomonadati</taxon>
        <taxon>Pseudomonadota</taxon>
        <taxon>Betaproteobacteria</taxon>
        <taxon>Neisseriales</taxon>
        <taxon>Chromobacteriaceae</taxon>
        <taxon>Chromobacterium</taxon>
    </lineage>
</organism>
<evidence type="ECO:0000259" key="1">
    <source>
        <dbReference type="SMART" id="SM00852"/>
    </source>
</evidence>
<evidence type="ECO:0000313" key="2">
    <source>
        <dbReference type="EMBL" id="OVE47385.1"/>
    </source>
</evidence>
<sequence>MQVGALIIGDELLSGKRQDKHMQALIRILAARGMKLAWAEYLGDDPARIEAALRRAFAGGDLVFSFGGIGATPDDHTRACAARALGVPLALHPEAKALIEGRFGADAYPHRIHMGNFPQGAAIIPNPVNQIAGFSHGHVHFLPGFPSMAWPMAEWVLDTHCRHLFATQPDVERSCIAIQAREGDLIGLMQDFSARYPALKLSSLPNFGNQAIPDMHIEFGFTGQPALVEIAIAEWAKALRGLGYEVRTGDPE</sequence>
<dbReference type="SUPFAM" id="SSF53218">
    <property type="entry name" value="Molybdenum cofactor biosynthesis proteins"/>
    <property type="match status" value="1"/>
</dbReference>